<dbReference type="Gene3D" id="3.30.750.24">
    <property type="entry name" value="STAS domain"/>
    <property type="match status" value="1"/>
</dbReference>
<dbReference type="AlphaFoldDB" id="A0A9Q9ME71"/>
<organism evidence="3 4">
    <name type="scientific">Dactylosporangium aurantiacum</name>
    <dbReference type="NCBI Taxonomy" id="35754"/>
    <lineage>
        <taxon>Bacteria</taxon>
        <taxon>Bacillati</taxon>
        <taxon>Actinomycetota</taxon>
        <taxon>Actinomycetes</taxon>
        <taxon>Micromonosporales</taxon>
        <taxon>Micromonosporaceae</taxon>
        <taxon>Dactylosporangium</taxon>
    </lineage>
</organism>
<dbReference type="Proteomes" id="UP001058003">
    <property type="component" value="Chromosome"/>
</dbReference>
<evidence type="ECO:0000313" key="3">
    <source>
        <dbReference type="EMBL" id="UWZ51070.1"/>
    </source>
</evidence>
<dbReference type="EMBL" id="CP073767">
    <property type="protein sequence ID" value="UWZ51070.1"/>
    <property type="molecule type" value="Genomic_DNA"/>
</dbReference>
<reference evidence="3" key="1">
    <citation type="submission" date="2021-04" db="EMBL/GenBank/DDBJ databases">
        <title>Dactylosporangium aurantiacum NRRL B-8018 full assembly.</title>
        <authorList>
            <person name="Hartkoorn R.C."/>
            <person name="Beaudoing E."/>
            <person name="Hot D."/>
        </authorList>
    </citation>
    <scope>NUCLEOTIDE SEQUENCE</scope>
    <source>
        <strain evidence="3">NRRL B-8018</strain>
    </source>
</reference>
<sequence>MTRPDRAASGDALRVLRFDAVVNRPRDIGHLALYFTVLSGSAGRRPIHLQLDVATCTSIDTAGMEILVELHRRLRDQGGRLTLRKPPPRVRHLLQRMDPDAASGLLADGVTDPAVPTRNDTGS</sequence>
<dbReference type="RefSeq" id="WP_033366256.1">
    <property type="nucleotide sequence ID" value="NZ_CP073767.1"/>
</dbReference>
<feature type="region of interest" description="Disordered" evidence="1">
    <location>
        <begin position="103"/>
        <end position="123"/>
    </location>
</feature>
<keyword evidence="4" id="KW-1185">Reference proteome</keyword>
<dbReference type="InterPro" id="IPR058548">
    <property type="entry name" value="MlaB-like_STAS"/>
</dbReference>
<dbReference type="PROSITE" id="PS50801">
    <property type="entry name" value="STAS"/>
    <property type="match status" value="1"/>
</dbReference>
<gene>
    <name evidence="3" type="ORF">Daura_30385</name>
</gene>
<dbReference type="KEGG" id="daur:Daura_30385"/>
<evidence type="ECO:0000256" key="1">
    <source>
        <dbReference type="SAM" id="MobiDB-lite"/>
    </source>
</evidence>
<dbReference type="Pfam" id="PF13466">
    <property type="entry name" value="STAS_2"/>
    <property type="match status" value="1"/>
</dbReference>
<evidence type="ECO:0000313" key="4">
    <source>
        <dbReference type="Proteomes" id="UP001058003"/>
    </source>
</evidence>
<name>A0A9Q9ME71_9ACTN</name>
<proteinExistence type="predicted"/>
<accession>A0A9Q9ME71</accession>
<dbReference type="SUPFAM" id="SSF52091">
    <property type="entry name" value="SpoIIaa-like"/>
    <property type="match status" value="1"/>
</dbReference>
<dbReference type="CDD" id="cd07043">
    <property type="entry name" value="STAS_anti-anti-sigma_factors"/>
    <property type="match status" value="1"/>
</dbReference>
<protein>
    <submittedName>
        <fullName evidence="3">STAS domain-containing protein</fullName>
    </submittedName>
</protein>
<feature type="domain" description="STAS" evidence="2">
    <location>
        <begin position="51"/>
        <end position="96"/>
    </location>
</feature>
<evidence type="ECO:0000259" key="2">
    <source>
        <dbReference type="PROSITE" id="PS50801"/>
    </source>
</evidence>
<dbReference type="InterPro" id="IPR002645">
    <property type="entry name" value="STAS_dom"/>
</dbReference>
<dbReference type="InterPro" id="IPR036513">
    <property type="entry name" value="STAS_dom_sf"/>
</dbReference>